<gene>
    <name evidence="1" type="ORF">pdam_00021127</name>
</gene>
<name>A0A3M6V3Z9_POCDA</name>
<proteinExistence type="predicted"/>
<comment type="caution">
    <text evidence="1">The sequence shown here is derived from an EMBL/GenBank/DDBJ whole genome shotgun (WGS) entry which is preliminary data.</text>
</comment>
<dbReference type="EMBL" id="RCHS01000131">
    <property type="protein sequence ID" value="RMX60666.1"/>
    <property type="molecule type" value="Genomic_DNA"/>
</dbReference>
<protein>
    <submittedName>
        <fullName evidence="1">Uncharacterized protein</fullName>
    </submittedName>
</protein>
<evidence type="ECO:0000313" key="2">
    <source>
        <dbReference type="Proteomes" id="UP000275408"/>
    </source>
</evidence>
<reference evidence="1 2" key="1">
    <citation type="journal article" date="2018" name="Sci. Rep.">
        <title>Comparative analysis of the Pocillopora damicornis genome highlights role of immune system in coral evolution.</title>
        <authorList>
            <person name="Cunning R."/>
            <person name="Bay R.A."/>
            <person name="Gillette P."/>
            <person name="Baker A.C."/>
            <person name="Traylor-Knowles N."/>
        </authorList>
    </citation>
    <scope>NUCLEOTIDE SEQUENCE [LARGE SCALE GENOMIC DNA]</scope>
    <source>
        <strain evidence="1">RSMAS</strain>
        <tissue evidence="1">Whole animal</tissue>
    </source>
</reference>
<organism evidence="1 2">
    <name type="scientific">Pocillopora damicornis</name>
    <name type="common">Cauliflower coral</name>
    <name type="synonym">Millepora damicornis</name>
    <dbReference type="NCBI Taxonomy" id="46731"/>
    <lineage>
        <taxon>Eukaryota</taxon>
        <taxon>Metazoa</taxon>
        <taxon>Cnidaria</taxon>
        <taxon>Anthozoa</taxon>
        <taxon>Hexacorallia</taxon>
        <taxon>Scleractinia</taxon>
        <taxon>Astrocoeniina</taxon>
        <taxon>Pocilloporidae</taxon>
        <taxon>Pocillopora</taxon>
    </lineage>
</organism>
<evidence type="ECO:0000313" key="1">
    <source>
        <dbReference type="EMBL" id="RMX60666.1"/>
    </source>
</evidence>
<dbReference type="AlphaFoldDB" id="A0A3M6V3Z9"/>
<sequence>MKGKVPLPTSTSSSGPVASKCCRPYWNSGLCPHPPHSHAIILYQSYQGWLGTTGIQMFGPVLLEAEDRNNTEPFEILINNFILSCFGLGDSSLITKNIGQKFCLLEDFNYETPSVLNEQILSGFPLLRKPPDCITYNTPVHYVFQRCHHQYEAFLLEYHGYLITVCYDQENQRHFRSDDVDTEFRAFAETDKNGALLYPVEGVCGLLPCHHMSPVES</sequence>
<accession>A0A3M6V3Z9</accession>
<dbReference type="Proteomes" id="UP000275408">
    <property type="component" value="Unassembled WGS sequence"/>
</dbReference>
<keyword evidence="2" id="KW-1185">Reference proteome</keyword>